<feature type="region of interest" description="Disordered" evidence="8">
    <location>
        <begin position="1"/>
        <end position="53"/>
    </location>
</feature>
<feature type="compositionally biased region" description="Basic and acidic residues" evidence="8">
    <location>
        <begin position="15"/>
        <end position="32"/>
    </location>
</feature>
<evidence type="ECO:0000256" key="7">
    <source>
        <dbReference type="ARBA" id="ARBA00023269"/>
    </source>
</evidence>
<dbReference type="SUPFAM" id="SSF47113">
    <property type="entry name" value="Histone-fold"/>
    <property type="match status" value="1"/>
</dbReference>
<feature type="compositionally biased region" description="Basic residues" evidence="8">
    <location>
        <begin position="1"/>
        <end position="13"/>
    </location>
</feature>
<comment type="subcellular location">
    <subcellularLocation>
        <location evidence="2">Chromosome</location>
    </subcellularLocation>
    <subcellularLocation>
        <location evidence="1">Nucleus</location>
    </subcellularLocation>
</comment>
<evidence type="ECO:0000313" key="10">
    <source>
        <dbReference type="EMBL" id="TNV78040.1"/>
    </source>
</evidence>
<evidence type="ECO:0000256" key="4">
    <source>
        <dbReference type="ARBA" id="ARBA00022454"/>
    </source>
</evidence>
<dbReference type="GO" id="GO:0000786">
    <property type="term" value="C:nucleosome"/>
    <property type="evidence" value="ECO:0007669"/>
    <property type="project" value="UniProtKB-KW"/>
</dbReference>
<keyword evidence="6" id="KW-0539">Nucleus</keyword>
<dbReference type="GO" id="GO:0046982">
    <property type="term" value="F:protein heterodimerization activity"/>
    <property type="evidence" value="ECO:0007669"/>
    <property type="project" value="InterPro"/>
</dbReference>
<dbReference type="AlphaFoldDB" id="A0A8J8NPV8"/>
<dbReference type="CDD" id="cd22911">
    <property type="entry name" value="HFD_H3"/>
    <property type="match status" value="1"/>
</dbReference>
<proteinExistence type="inferred from homology"/>
<evidence type="ECO:0000313" key="11">
    <source>
        <dbReference type="Proteomes" id="UP000785679"/>
    </source>
</evidence>
<comment type="similarity">
    <text evidence="3">Belongs to the histone H3 family.</text>
</comment>
<dbReference type="Proteomes" id="UP000785679">
    <property type="component" value="Unassembled WGS sequence"/>
</dbReference>
<evidence type="ECO:0000259" key="9">
    <source>
        <dbReference type="Pfam" id="PF00125"/>
    </source>
</evidence>
<dbReference type="GO" id="GO:0030527">
    <property type="term" value="F:structural constituent of chromatin"/>
    <property type="evidence" value="ECO:0007669"/>
    <property type="project" value="InterPro"/>
</dbReference>
<dbReference type="InterPro" id="IPR000164">
    <property type="entry name" value="Histone_H3/CENP-A"/>
</dbReference>
<keyword evidence="5" id="KW-0238">DNA-binding</keyword>
<dbReference type="InterPro" id="IPR009072">
    <property type="entry name" value="Histone-fold"/>
</dbReference>
<sequence>MPRAKQIARKTITKKVAEDRQPAKPEAERVVSPDRNQPQERLLPARGGKKTAPAIGGIKKHRFRPGTVAIREIKRYQKSTELIIQSAPFQRIIREIATVIGGEYRFHAQALLALQEATEAYITGLFEDANLCTIHGSRVTVMVKDIHLARRIRGDRFNDRRYEGPPVHYGSALDHLDYDKQTARLERQDRYPESSFLPVPKPSLA</sequence>
<evidence type="ECO:0000256" key="3">
    <source>
        <dbReference type="ARBA" id="ARBA00010343"/>
    </source>
</evidence>
<gene>
    <name evidence="10" type="ORF">FGO68_gene1269</name>
</gene>
<keyword evidence="7" id="KW-0544">Nucleosome core</keyword>
<keyword evidence="4" id="KW-0158">Chromosome</keyword>
<keyword evidence="11" id="KW-1185">Reference proteome</keyword>
<reference evidence="10" key="1">
    <citation type="submission" date="2019-06" db="EMBL/GenBank/DDBJ databases">
        <authorList>
            <person name="Zheng W."/>
        </authorList>
    </citation>
    <scope>NUCLEOTIDE SEQUENCE</scope>
    <source>
        <strain evidence="10">QDHG01</strain>
    </source>
</reference>
<dbReference type="FunFam" id="1.10.20.10:FF:000085">
    <property type="entry name" value="Histone H3.2"/>
    <property type="match status" value="1"/>
</dbReference>
<dbReference type="OrthoDB" id="428318at2759"/>
<organism evidence="10 11">
    <name type="scientific">Halteria grandinella</name>
    <dbReference type="NCBI Taxonomy" id="5974"/>
    <lineage>
        <taxon>Eukaryota</taxon>
        <taxon>Sar</taxon>
        <taxon>Alveolata</taxon>
        <taxon>Ciliophora</taxon>
        <taxon>Intramacronucleata</taxon>
        <taxon>Spirotrichea</taxon>
        <taxon>Stichotrichia</taxon>
        <taxon>Sporadotrichida</taxon>
        <taxon>Halteriidae</taxon>
        <taxon>Halteria</taxon>
    </lineage>
</organism>
<evidence type="ECO:0000256" key="2">
    <source>
        <dbReference type="ARBA" id="ARBA00004286"/>
    </source>
</evidence>
<dbReference type="GO" id="GO:0003677">
    <property type="term" value="F:DNA binding"/>
    <property type="evidence" value="ECO:0007669"/>
    <property type="project" value="UniProtKB-KW"/>
</dbReference>
<dbReference type="PANTHER" id="PTHR11426">
    <property type="entry name" value="HISTONE H3"/>
    <property type="match status" value="1"/>
</dbReference>
<protein>
    <recommendedName>
        <fullName evidence="9">Core Histone H2A/H2B/H3 domain-containing protein</fullName>
    </recommendedName>
</protein>
<name>A0A8J8NPV8_HALGN</name>
<evidence type="ECO:0000256" key="5">
    <source>
        <dbReference type="ARBA" id="ARBA00023125"/>
    </source>
</evidence>
<dbReference type="EMBL" id="RRYP01010991">
    <property type="protein sequence ID" value="TNV78040.1"/>
    <property type="molecule type" value="Genomic_DNA"/>
</dbReference>
<dbReference type="Pfam" id="PF00125">
    <property type="entry name" value="Histone"/>
    <property type="match status" value="1"/>
</dbReference>
<evidence type="ECO:0000256" key="1">
    <source>
        <dbReference type="ARBA" id="ARBA00004123"/>
    </source>
</evidence>
<dbReference type="Gene3D" id="1.10.20.10">
    <property type="entry name" value="Histone, subunit A"/>
    <property type="match status" value="1"/>
</dbReference>
<dbReference type="InterPro" id="IPR007125">
    <property type="entry name" value="H2A/H2B/H3"/>
</dbReference>
<accession>A0A8J8NPV8</accession>
<feature type="domain" description="Core Histone H2A/H2B/H3" evidence="9">
    <location>
        <begin position="65"/>
        <end position="152"/>
    </location>
</feature>
<evidence type="ECO:0000256" key="8">
    <source>
        <dbReference type="SAM" id="MobiDB-lite"/>
    </source>
</evidence>
<dbReference type="GO" id="GO:0005634">
    <property type="term" value="C:nucleus"/>
    <property type="evidence" value="ECO:0007669"/>
    <property type="project" value="UniProtKB-SubCell"/>
</dbReference>
<comment type="caution">
    <text evidence="10">The sequence shown here is derived from an EMBL/GenBank/DDBJ whole genome shotgun (WGS) entry which is preliminary data.</text>
</comment>
<dbReference type="SMART" id="SM00428">
    <property type="entry name" value="H3"/>
    <property type="match status" value="1"/>
</dbReference>
<evidence type="ECO:0000256" key="6">
    <source>
        <dbReference type="ARBA" id="ARBA00023242"/>
    </source>
</evidence>